<protein>
    <recommendedName>
        <fullName evidence="2">Peptide deformylase</fullName>
        <shortName evidence="2">PDF</shortName>
        <ecNumber evidence="2">3.5.1.88</ecNumber>
    </recommendedName>
    <alternativeName>
        <fullName evidence="2">Polypeptide deformylase</fullName>
    </alternativeName>
</protein>
<feature type="binding site" evidence="2">
    <location>
        <position position="127"/>
    </location>
    <ligand>
        <name>Fe cation</name>
        <dbReference type="ChEBI" id="CHEBI:24875"/>
    </ligand>
</feature>
<dbReference type="PATRIC" id="fig|771875.3.peg.715"/>
<organism evidence="3 4">
    <name type="scientific">Fervidobacterium pennivorans (strain DSM 9078 / Ven5)</name>
    <dbReference type="NCBI Taxonomy" id="771875"/>
    <lineage>
        <taxon>Bacteria</taxon>
        <taxon>Thermotogati</taxon>
        <taxon>Thermotogota</taxon>
        <taxon>Thermotogae</taxon>
        <taxon>Thermotogales</taxon>
        <taxon>Fervidobacteriaceae</taxon>
        <taxon>Fervidobacterium</taxon>
    </lineage>
</organism>
<dbReference type="Pfam" id="PF01327">
    <property type="entry name" value="Pep_deformylase"/>
    <property type="match status" value="1"/>
</dbReference>
<feature type="binding site" evidence="2">
    <location>
        <position position="85"/>
    </location>
    <ligand>
        <name>Fe cation</name>
        <dbReference type="ChEBI" id="CHEBI:24875"/>
    </ligand>
</feature>
<evidence type="ECO:0000313" key="3">
    <source>
        <dbReference type="EMBL" id="AFG34823.1"/>
    </source>
</evidence>
<dbReference type="CDD" id="cd00487">
    <property type="entry name" value="Pep_deformylase"/>
    <property type="match status" value="1"/>
</dbReference>
<dbReference type="Gene3D" id="3.90.45.10">
    <property type="entry name" value="Peptide deformylase"/>
    <property type="match status" value="1"/>
</dbReference>
<dbReference type="PIRSF" id="PIRSF004749">
    <property type="entry name" value="Pep_def"/>
    <property type="match status" value="1"/>
</dbReference>
<name>H9UBD0_FERPD</name>
<dbReference type="PANTHER" id="PTHR10458:SF22">
    <property type="entry name" value="PEPTIDE DEFORMYLASE"/>
    <property type="match status" value="1"/>
</dbReference>
<feature type="binding site" evidence="2">
    <location>
        <position position="131"/>
    </location>
    <ligand>
        <name>Fe cation</name>
        <dbReference type="ChEBI" id="CHEBI:24875"/>
    </ligand>
</feature>
<keyword evidence="2" id="KW-0648">Protein biosynthesis</keyword>
<evidence type="ECO:0000256" key="1">
    <source>
        <dbReference type="ARBA" id="ARBA00010759"/>
    </source>
</evidence>
<dbReference type="HOGENOM" id="CLU_061901_2_0_0"/>
<dbReference type="PANTHER" id="PTHR10458">
    <property type="entry name" value="PEPTIDE DEFORMYLASE"/>
    <property type="match status" value="1"/>
</dbReference>
<dbReference type="EC" id="3.5.1.88" evidence="2"/>
<dbReference type="InterPro" id="IPR023635">
    <property type="entry name" value="Peptide_deformylase"/>
</dbReference>
<keyword evidence="2" id="KW-0378">Hydrolase</keyword>
<feature type="active site" evidence="2">
    <location>
        <position position="128"/>
    </location>
</feature>
<dbReference type="EMBL" id="CP003260">
    <property type="protein sequence ID" value="AFG34823.1"/>
    <property type="molecule type" value="Genomic_DNA"/>
</dbReference>
<comment type="catalytic activity">
    <reaction evidence="2">
        <text>N-terminal N-formyl-L-methionyl-[peptide] + H2O = N-terminal L-methionyl-[peptide] + formate</text>
        <dbReference type="Rhea" id="RHEA:24420"/>
        <dbReference type="Rhea" id="RHEA-COMP:10639"/>
        <dbReference type="Rhea" id="RHEA-COMP:10640"/>
        <dbReference type="ChEBI" id="CHEBI:15377"/>
        <dbReference type="ChEBI" id="CHEBI:15740"/>
        <dbReference type="ChEBI" id="CHEBI:49298"/>
        <dbReference type="ChEBI" id="CHEBI:64731"/>
        <dbReference type="EC" id="3.5.1.88"/>
    </reaction>
</comment>
<dbReference type="SUPFAM" id="SSF56420">
    <property type="entry name" value="Peptide deformylase"/>
    <property type="match status" value="1"/>
</dbReference>
<gene>
    <name evidence="2" type="primary">def</name>
    <name evidence="3" type="ordered locus">Ferpe_0700</name>
</gene>
<proteinExistence type="inferred from homology"/>
<accession>H9UBD0</accession>
<sequence>MKVRILGDPVLRKKAKEVTDFNEVKKILEEFKTTMYTEDGVGLAAPQVGISLRFFAMDDGKGFKVVVNPQILEHSNEKEVGEEGCLSLPGVFADVERYKWIRVKYQTENGDWKEELLEDYSARIFQHEYDHLDGVLFIDHLSANERKKIALELKRVMEEYKKTKEGKEV</sequence>
<dbReference type="InterPro" id="IPR036821">
    <property type="entry name" value="Peptide_deformylase_sf"/>
</dbReference>
<evidence type="ECO:0000256" key="2">
    <source>
        <dbReference type="HAMAP-Rule" id="MF_00163"/>
    </source>
</evidence>
<comment type="similarity">
    <text evidence="1 2">Belongs to the polypeptide deformylase family.</text>
</comment>
<dbReference type="AlphaFoldDB" id="H9UBD0"/>
<comment type="function">
    <text evidence="2">Removes the formyl group from the N-terminal Met of newly synthesized proteins. Requires at least a dipeptide for an efficient rate of reaction. N-terminal L-methionine is a prerequisite for activity but the enzyme has broad specificity at other positions.</text>
</comment>
<keyword evidence="2" id="KW-0479">Metal-binding</keyword>
<dbReference type="NCBIfam" id="NF001159">
    <property type="entry name" value="PRK00150.1-3"/>
    <property type="match status" value="1"/>
</dbReference>
<keyword evidence="4" id="KW-1185">Reference proteome</keyword>
<keyword evidence="2" id="KW-0408">Iron</keyword>
<reference evidence="3" key="1">
    <citation type="submission" date="2012-03" db="EMBL/GenBank/DDBJ databases">
        <title>Complete sequence of Fervidobacterium pennivorans DSM 9078.</title>
        <authorList>
            <consortium name="US DOE Joint Genome Institute"/>
            <person name="Lucas S."/>
            <person name="Han J."/>
            <person name="Lapidus A."/>
            <person name="Cheng J.-F."/>
            <person name="Goodwin L."/>
            <person name="Pitluck S."/>
            <person name="Peters L."/>
            <person name="Ovchinnikova G."/>
            <person name="Lu M."/>
            <person name="Detter J.C."/>
            <person name="Han C."/>
            <person name="Tapia R."/>
            <person name="Land M."/>
            <person name="Hauser L."/>
            <person name="Kyrpides N."/>
            <person name="Ivanova N."/>
            <person name="Pagani I."/>
            <person name="Noll K.M."/>
            <person name="Woyke T."/>
        </authorList>
    </citation>
    <scope>NUCLEOTIDE SEQUENCE</scope>
    <source>
        <strain evidence="3">DSM 9078</strain>
    </source>
</reference>
<dbReference type="Proteomes" id="UP000007384">
    <property type="component" value="Chromosome"/>
</dbReference>
<dbReference type="GO" id="GO:0006412">
    <property type="term" value="P:translation"/>
    <property type="evidence" value="ECO:0007669"/>
    <property type="project" value="UniProtKB-UniRule"/>
</dbReference>
<comment type="cofactor">
    <cofactor evidence="2">
        <name>Fe(2+)</name>
        <dbReference type="ChEBI" id="CHEBI:29033"/>
    </cofactor>
    <text evidence="2">Binds 1 Fe(2+) ion.</text>
</comment>
<dbReference type="GO" id="GO:0042586">
    <property type="term" value="F:peptide deformylase activity"/>
    <property type="evidence" value="ECO:0007669"/>
    <property type="project" value="UniProtKB-UniRule"/>
</dbReference>
<dbReference type="STRING" id="771875.Ferpe_0700"/>
<evidence type="ECO:0000313" key="4">
    <source>
        <dbReference type="Proteomes" id="UP000007384"/>
    </source>
</evidence>
<dbReference type="NCBIfam" id="TIGR00079">
    <property type="entry name" value="pept_deformyl"/>
    <property type="match status" value="1"/>
</dbReference>
<dbReference type="KEGG" id="fpe:Ferpe_0700"/>
<dbReference type="HAMAP" id="MF_00163">
    <property type="entry name" value="Pep_deformylase"/>
    <property type="match status" value="1"/>
</dbReference>
<dbReference type="PRINTS" id="PR01576">
    <property type="entry name" value="PDEFORMYLASE"/>
</dbReference>
<dbReference type="GO" id="GO:0046872">
    <property type="term" value="F:metal ion binding"/>
    <property type="evidence" value="ECO:0007669"/>
    <property type="project" value="UniProtKB-KW"/>
</dbReference>
<dbReference type="eggNOG" id="COG0242">
    <property type="taxonomic scope" value="Bacteria"/>
</dbReference>